<comment type="caution">
    <text evidence="2">The sequence shown here is derived from an EMBL/GenBank/DDBJ whole genome shotgun (WGS) entry which is preliminary data.</text>
</comment>
<feature type="compositionally biased region" description="Low complexity" evidence="1">
    <location>
        <begin position="115"/>
        <end position="144"/>
    </location>
</feature>
<sequence>MSTLEASPERPARFRGRNIVLDEEDIDGMTEPPSRGVTPREAEEPPSRRNTPIETEGPLFRGHTPDGTEQPPSRWPTPGVTEQPPSRENTPGEAGPHSRRDTSDEMEEPTSTGDTPNESEPSSTPGTPSEYVQGSSSDSSCDTSGPKRKPLAKKFNTRLLKCPGKFSTNMVRMLRLKPQRQVQYRPGKEEGVNLRRLKNCEALLLQTMGEEAESPCARCNDGRGPFEDCVRIPDMLQGCCGNCLYNSYSTECCFHVGRGQDTTARQTTRAFTGKRKAPRYSVSSGSPPDAQTTPRRVTRNSSGHSAAATDRSNRISTTQNATPGSRSLWAADLEYITQQNKRARVLPSLDPTVSDHMDCMRRELRQEMRRAVDKAVDRVRDEIGGQVDLLTQRLDDMGFRHDDDLAAIVRTMRTLAERG</sequence>
<dbReference type="Pfam" id="PF12511">
    <property type="entry name" value="DUF3716"/>
    <property type="match status" value="1"/>
</dbReference>
<protein>
    <submittedName>
        <fullName evidence="2">Uncharacterized protein</fullName>
    </submittedName>
</protein>
<dbReference type="EMBL" id="JAACLJ010000004">
    <property type="protein sequence ID" value="KAF4587273.1"/>
    <property type="molecule type" value="Genomic_DNA"/>
</dbReference>
<evidence type="ECO:0000313" key="3">
    <source>
        <dbReference type="Proteomes" id="UP000562929"/>
    </source>
</evidence>
<dbReference type="Proteomes" id="UP000562929">
    <property type="component" value="Unassembled WGS sequence"/>
</dbReference>
<feature type="region of interest" description="Disordered" evidence="1">
    <location>
        <begin position="264"/>
        <end position="323"/>
    </location>
</feature>
<gene>
    <name evidence="2" type="ORF">GQ602_003966</name>
</gene>
<dbReference type="InterPro" id="IPR022190">
    <property type="entry name" value="DUF3716"/>
</dbReference>
<reference evidence="2 3" key="1">
    <citation type="journal article" date="2020" name="G3 (Bethesda)">
        <title>Genetic Underpinnings of Host Manipulation by Ophiocordyceps as Revealed by Comparative Transcriptomics.</title>
        <authorList>
            <person name="Will I."/>
            <person name="Das B."/>
            <person name="Trinh T."/>
            <person name="Brachmann A."/>
            <person name="Ohm R.A."/>
            <person name="de Bekker C."/>
        </authorList>
    </citation>
    <scope>NUCLEOTIDE SEQUENCE [LARGE SCALE GENOMIC DNA]</scope>
    <source>
        <strain evidence="2 3">EC05</strain>
    </source>
</reference>
<keyword evidence="3" id="KW-1185">Reference proteome</keyword>
<evidence type="ECO:0000256" key="1">
    <source>
        <dbReference type="SAM" id="MobiDB-lite"/>
    </source>
</evidence>
<feature type="region of interest" description="Disordered" evidence="1">
    <location>
        <begin position="1"/>
        <end position="154"/>
    </location>
</feature>
<name>A0A8H4VDA9_9HYPO</name>
<dbReference type="AlphaFoldDB" id="A0A8H4VDA9"/>
<feature type="compositionally biased region" description="Basic and acidic residues" evidence="1">
    <location>
        <begin position="38"/>
        <end position="47"/>
    </location>
</feature>
<organism evidence="2 3">
    <name type="scientific">Ophiocordyceps camponoti-floridani</name>
    <dbReference type="NCBI Taxonomy" id="2030778"/>
    <lineage>
        <taxon>Eukaryota</taxon>
        <taxon>Fungi</taxon>
        <taxon>Dikarya</taxon>
        <taxon>Ascomycota</taxon>
        <taxon>Pezizomycotina</taxon>
        <taxon>Sordariomycetes</taxon>
        <taxon>Hypocreomycetidae</taxon>
        <taxon>Hypocreales</taxon>
        <taxon>Ophiocordycipitaceae</taxon>
        <taxon>Ophiocordyceps</taxon>
    </lineage>
</organism>
<feature type="compositionally biased region" description="Polar residues" evidence="1">
    <location>
        <begin position="281"/>
        <end position="304"/>
    </location>
</feature>
<evidence type="ECO:0000313" key="2">
    <source>
        <dbReference type="EMBL" id="KAF4587273.1"/>
    </source>
</evidence>
<dbReference type="OrthoDB" id="5028429at2759"/>
<feature type="compositionally biased region" description="Polar residues" evidence="1">
    <location>
        <begin position="314"/>
        <end position="323"/>
    </location>
</feature>
<proteinExistence type="predicted"/>
<accession>A0A8H4VDA9</accession>